<evidence type="ECO:0008006" key="4">
    <source>
        <dbReference type="Google" id="ProtNLM"/>
    </source>
</evidence>
<evidence type="ECO:0000256" key="1">
    <source>
        <dbReference type="SAM" id="MobiDB-lite"/>
    </source>
</evidence>
<dbReference type="EMBL" id="JAHBOM010000055">
    <property type="protein sequence ID" value="MBU8827732.1"/>
    <property type="molecule type" value="Genomic_DNA"/>
</dbReference>
<feature type="compositionally biased region" description="Polar residues" evidence="1">
    <location>
        <begin position="22"/>
        <end position="38"/>
    </location>
</feature>
<comment type="caution">
    <text evidence="2">The sequence shown here is derived from an EMBL/GenBank/DDBJ whole genome shotgun (WGS) entry which is preliminary data.</text>
</comment>
<organism evidence="2 3">
    <name type="scientific">Mycolicibacterium goodii</name>
    <name type="common">Mycobacterium goodii</name>
    <dbReference type="NCBI Taxonomy" id="134601"/>
    <lineage>
        <taxon>Bacteria</taxon>
        <taxon>Bacillati</taxon>
        <taxon>Actinomycetota</taxon>
        <taxon>Actinomycetes</taxon>
        <taxon>Mycobacteriales</taxon>
        <taxon>Mycobacteriaceae</taxon>
        <taxon>Mycolicibacterium</taxon>
    </lineage>
</organism>
<dbReference type="RefSeq" id="WP_214311046.1">
    <property type="nucleotide sequence ID" value="NZ_JAHBOJ010000001.1"/>
</dbReference>
<sequence length="317" mass="34085">MAVVLAIALTAVVTVLIVRPDSGTSTAQGNPDATNSEFASAGDDGPVTIITDDPTCDAWNKLLTEYSSVVNGDQWDERDPTIPASSWTPEQRAMYESAGKAMSHVSGQAERLAMNTPHRVMRVLYEQYIAYSRAFIERIPSYLAKDDGFVSASNAAGNSLANICGAIRYRSAHAVAPLVQTVPAPETNVTPQNPVTSTQLLKPGSICEDWDAMVKRSSEETEAWRTIDKNIPASDWTPEQKSINEAAAAAMRANADQIEQLGRKSGDPTVEGIAILGAQYRRAFAISNRTYKSPDSYLALSATNLVRLVSAACEVAS</sequence>
<proteinExistence type="predicted"/>
<dbReference type="Proteomes" id="UP000696413">
    <property type="component" value="Unassembled WGS sequence"/>
</dbReference>
<reference evidence="2 3" key="1">
    <citation type="submission" date="2021-05" db="EMBL/GenBank/DDBJ databases">
        <title>Draft Genome Sequences of Clinical Respiratory Isolates of Mycobacterium goodii Recovered in Ireland.</title>
        <authorList>
            <person name="Flanagan P.R."/>
            <person name="Mok S."/>
            <person name="Roycroft E."/>
            <person name="Rogers T.R."/>
            <person name="Fitzgibbon M."/>
        </authorList>
    </citation>
    <scope>NUCLEOTIDE SEQUENCE [LARGE SCALE GENOMIC DNA]</scope>
    <source>
        <strain evidence="2 3">14IE55</strain>
    </source>
</reference>
<protein>
    <recommendedName>
        <fullName evidence="4">Secreted protein</fullName>
    </recommendedName>
</protein>
<accession>A0ABS6HYI7</accession>
<gene>
    <name evidence="2" type="ORF">KL859_33330</name>
</gene>
<feature type="region of interest" description="Disordered" evidence="1">
    <location>
        <begin position="21"/>
        <end position="45"/>
    </location>
</feature>
<evidence type="ECO:0000313" key="3">
    <source>
        <dbReference type="Proteomes" id="UP000696413"/>
    </source>
</evidence>
<name>A0ABS6HYI7_MYCGD</name>
<evidence type="ECO:0000313" key="2">
    <source>
        <dbReference type="EMBL" id="MBU8827732.1"/>
    </source>
</evidence>
<keyword evidence="3" id="KW-1185">Reference proteome</keyword>